<accession>A0A4D9E9Y2</accession>
<dbReference type="EMBL" id="QXTE01000119">
    <property type="protein sequence ID" value="TFK05195.1"/>
    <property type="molecule type" value="Genomic_DNA"/>
</dbReference>
<comment type="caution">
    <text evidence="1">The sequence shown here is derived from an EMBL/GenBank/DDBJ whole genome shotgun (WGS) entry which is preliminary data.</text>
</comment>
<proteinExistence type="predicted"/>
<evidence type="ECO:0000313" key="1">
    <source>
        <dbReference type="EMBL" id="TFK05195.1"/>
    </source>
</evidence>
<name>A0A4D9E9Y2_9SAUR</name>
<gene>
    <name evidence="1" type="ORF">DR999_PMT12205</name>
</gene>
<evidence type="ECO:0000313" key="2">
    <source>
        <dbReference type="Proteomes" id="UP000297703"/>
    </source>
</evidence>
<dbReference type="AlphaFoldDB" id="A0A4D9E9Y2"/>
<reference evidence="1 2" key="2">
    <citation type="submission" date="2019-04" db="EMBL/GenBank/DDBJ databases">
        <title>The genome sequence of big-headed turtle.</title>
        <authorList>
            <person name="Gong S."/>
        </authorList>
    </citation>
    <scope>NUCLEOTIDE SEQUENCE [LARGE SCALE GENOMIC DNA]</scope>
    <source>
        <strain evidence="1">DO16091913</strain>
        <tissue evidence="1">Muscle</tissue>
    </source>
</reference>
<keyword evidence="2" id="KW-1185">Reference proteome</keyword>
<sequence length="121" mass="13456">MKNKQGICVDSTAKLSVISWNERIKMWFCSAHTFLSCLHCWGGSGGLCYVFLKIERVAGGLNSRITSNQVAGYTCFPCEIVRTSAILLTHPPSTTSELSFFGNRNLNPVNSHLKRLLSHCF</sequence>
<protein>
    <submittedName>
        <fullName evidence="1">3 beta-hydroxysteroid dehydrogenase/Delta 5</fullName>
    </submittedName>
</protein>
<organism evidence="1 2">
    <name type="scientific">Platysternon megacephalum</name>
    <name type="common">big-headed turtle</name>
    <dbReference type="NCBI Taxonomy" id="55544"/>
    <lineage>
        <taxon>Eukaryota</taxon>
        <taxon>Metazoa</taxon>
        <taxon>Chordata</taxon>
        <taxon>Craniata</taxon>
        <taxon>Vertebrata</taxon>
        <taxon>Euteleostomi</taxon>
        <taxon>Archelosauria</taxon>
        <taxon>Testudinata</taxon>
        <taxon>Testudines</taxon>
        <taxon>Cryptodira</taxon>
        <taxon>Durocryptodira</taxon>
        <taxon>Testudinoidea</taxon>
        <taxon>Platysternidae</taxon>
        <taxon>Platysternon</taxon>
    </lineage>
</organism>
<dbReference type="Proteomes" id="UP000297703">
    <property type="component" value="Unassembled WGS sequence"/>
</dbReference>
<reference evidence="1 2" key="1">
    <citation type="submission" date="2019-04" db="EMBL/GenBank/DDBJ databases">
        <title>Draft genome of the big-headed turtle Platysternon megacephalum.</title>
        <authorList>
            <person name="Gong S."/>
        </authorList>
    </citation>
    <scope>NUCLEOTIDE SEQUENCE [LARGE SCALE GENOMIC DNA]</scope>
    <source>
        <strain evidence="1">DO16091913</strain>
        <tissue evidence="1">Muscle</tissue>
    </source>
</reference>